<keyword evidence="1" id="KW-0175">Coiled coil</keyword>
<feature type="coiled-coil region" evidence="1">
    <location>
        <begin position="58"/>
        <end position="165"/>
    </location>
</feature>
<keyword evidence="3" id="KW-1185">Reference proteome</keyword>
<dbReference type="GeneID" id="65128709"/>
<proteinExistence type="predicted"/>
<organism evidence="2 3">
    <name type="scientific">uncultured phage cr107_1</name>
    <dbReference type="NCBI Taxonomy" id="2772061"/>
    <lineage>
        <taxon>Viruses</taxon>
        <taxon>Duplodnaviria</taxon>
        <taxon>Heunggongvirae</taxon>
        <taxon>Uroviricota</taxon>
        <taxon>Caudoviricetes</taxon>
        <taxon>Crassvirales</taxon>
        <taxon>Intestiviridae</taxon>
        <taxon>Churivirinae</taxon>
        <taxon>Jahgtovirus</taxon>
        <taxon>Jahgtovirus intestinihominis</taxon>
    </lineage>
</organism>
<dbReference type="Gene3D" id="1.10.287.1490">
    <property type="match status" value="1"/>
</dbReference>
<sequence>MKAVVNDKKHLTLVSHTNGVVIVEESGCIIDLDFQSLGSIFELADLGNTYTIKDCDEIESLKSNNDELTERVKFLENQLVNSDNRITELRNQINGLNNELNLRGERIAQLNKIIEEKTNSLIKLENIEDTLNATVKVNEELNTQLSRSKEDIDKLNKRLEEKTSLLAERTHALRVFKKALYDLRLYVQPYKEYELDFEWLTIRNSIDSGFFIRFKDTASAARAIGDCRYYISLKDVLDKYENDIVDFNVSDMDIYYIHKASPNVVRKFNYDNFNITCKDQRTANTINTLLNCSNISVCDIMDSFKDDIANSNTH</sequence>
<evidence type="ECO:0000313" key="2">
    <source>
        <dbReference type="EMBL" id="QOR58253.1"/>
    </source>
</evidence>
<accession>A0A7M1RV18</accession>
<reference evidence="2 3" key="1">
    <citation type="submission" date="2020-07" db="EMBL/GenBank/DDBJ databases">
        <title>Taxonomic proposal: Crassvirales, a new order of highly abundant and diverse bacterial viruses.</title>
        <authorList>
            <person name="Shkoporov A.N."/>
            <person name="Stockdale S.R."/>
            <person name="Guerin E."/>
            <person name="Ross R.P."/>
            <person name="Hill C."/>
        </authorList>
    </citation>
    <scope>NUCLEOTIDE SEQUENCE [LARGE SCALE GENOMIC DNA]</scope>
</reference>
<evidence type="ECO:0000313" key="3">
    <source>
        <dbReference type="Proteomes" id="UP000593899"/>
    </source>
</evidence>
<protein>
    <submittedName>
        <fullName evidence="2">Putative outer capsid protein</fullName>
    </submittedName>
</protein>
<name>A0A7M1RV18_9CAUD</name>
<dbReference type="SUPFAM" id="SSF90257">
    <property type="entry name" value="Myosin rod fragments"/>
    <property type="match status" value="1"/>
</dbReference>
<dbReference type="KEGG" id="vg:65128709"/>
<dbReference type="EMBL" id="MT774377">
    <property type="protein sequence ID" value="QOR58253.1"/>
    <property type="molecule type" value="Genomic_DNA"/>
</dbReference>
<dbReference type="Proteomes" id="UP000593899">
    <property type="component" value="Segment"/>
</dbReference>
<evidence type="ECO:0000256" key="1">
    <source>
        <dbReference type="SAM" id="Coils"/>
    </source>
</evidence>
<dbReference type="RefSeq" id="YP_010110411.1">
    <property type="nucleotide sequence ID" value="NC_055870.1"/>
</dbReference>